<evidence type="ECO:0000256" key="2">
    <source>
        <dbReference type="SAM" id="MobiDB-lite"/>
    </source>
</evidence>
<dbReference type="AlphaFoldDB" id="A0A4U1JG17"/>
<dbReference type="GO" id="GO:0003677">
    <property type="term" value="F:DNA binding"/>
    <property type="evidence" value="ECO:0007669"/>
    <property type="project" value="UniProtKB-KW"/>
</dbReference>
<protein>
    <submittedName>
        <fullName evidence="4">XRE family transcriptional regulator</fullName>
    </submittedName>
</protein>
<reference evidence="4 5" key="1">
    <citation type="submission" date="2019-04" db="EMBL/GenBank/DDBJ databases">
        <authorList>
            <person name="Li Y."/>
            <person name="Wang J."/>
        </authorList>
    </citation>
    <scope>NUCLEOTIDE SEQUENCE [LARGE SCALE GENOMIC DNA]</scope>
    <source>
        <strain evidence="4 5">DSM 14668</strain>
    </source>
</reference>
<feature type="compositionally biased region" description="Basic and acidic residues" evidence="2">
    <location>
        <begin position="50"/>
        <end position="74"/>
    </location>
</feature>
<gene>
    <name evidence="4" type="ORF">E8A74_09325</name>
</gene>
<organism evidence="4 5">
    <name type="scientific">Polyangium fumosum</name>
    <dbReference type="NCBI Taxonomy" id="889272"/>
    <lineage>
        <taxon>Bacteria</taxon>
        <taxon>Pseudomonadati</taxon>
        <taxon>Myxococcota</taxon>
        <taxon>Polyangia</taxon>
        <taxon>Polyangiales</taxon>
        <taxon>Polyangiaceae</taxon>
        <taxon>Polyangium</taxon>
    </lineage>
</organism>
<name>A0A4U1JG17_9BACT</name>
<dbReference type="OrthoDB" id="9824410at2"/>
<evidence type="ECO:0000313" key="4">
    <source>
        <dbReference type="EMBL" id="TKD10205.1"/>
    </source>
</evidence>
<dbReference type="InterPro" id="IPR050807">
    <property type="entry name" value="TransReg_Diox_bact_type"/>
</dbReference>
<dbReference type="SMART" id="SM00530">
    <property type="entry name" value="HTH_XRE"/>
    <property type="match status" value="1"/>
</dbReference>
<sequence length="188" mass="20972">MPHPCMVGQLLSYHDHVFRCGFVQCGAYSLLVVPSRARKAPRGRAAESFTNEKRPLDFRREGGRSARPRGRTENHIPMPRRSTPDAFALQVGARIRELRYEMNMSLAALADASELSKGHLSSVEHGLAAITIGTIARLAQGFGVPPMYLLTFAAEDERAHAAELLRYLPQTEVRKLRRQIQAQVAARK</sequence>
<feature type="region of interest" description="Disordered" evidence="2">
    <location>
        <begin position="41"/>
        <end position="82"/>
    </location>
</feature>
<evidence type="ECO:0000313" key="5">
    <source>
        <dbReference type="Proteomes" id="UP000309215"/>
    </source>
</evidence>
<feature type="domain" description="HTH cro/C1-type" evidence="3">
    <location>
        <begin position="95"/>
        <end position="149"/>
    </location>
</feature>
<dbReference type="Gene3D" id="1.10.260.40">
    <property type="entry name" value="lambda repressor-like DNA-binding domains"/>
    <property type="match status" value="1"/>
</dbReference>
<keyword evidence="5" id="KW-1185">Reference proteome</keyword>
<keyword evidence="1" id="KW-0238">DNA-binding</keyword>
<dbReference type="Proteomes" id="UP000309215">
    <property type="component" value="Unassembled WGS sequence"/>
</dbReference>
<dbReference type="GO" id="GO:0003700">
    <property type="term" value="F:DNA-binding transcription factor activity"/>
    <property type="evidence" value="ECO:0007669"/>
    <property type="project" value="TreeGrafter"/>
</dbReference>
<evidence type="ECO:0000259" key="3">
    <source>
        <dbReference type="PROSITE" id="PS50943"/>
    </source>
</evidence>
<dbReference type="InterPro" id="IPR001387">
    <property type="entry name" value="Cro/C1-type_HTH"/>
</dbReference>
<dbReference type="CDD" id="cd00093">
    <property type="entry name" value="HTH_XRE"/>
    <property type="match status" value="1"/>
</dbReference>
<dbReference type="PANTHER" id="PTHR46797:SF1">
    <property type="entry name" value="METHYLPHOSPHONATE SYNTHASE"/>
    <property type="match status" value="1"/>
</dbReference>
<dbReference type="InterPro" id="IPR010982">
    <property type="entry name" value="Lambda_DNA-bd_dom_sf"/>
</dbReference>
<accession>A0A4U1JG17</accession>
<dbReference type="Pfam" id="PF01381">
    <property type="entry name" value="HTH_3"/>
    <property type="match status" value="1"/>
</dbReference>
<comment type="caution">
    <text evidence="4">The sequence shown here is derived from an EMBL/GenBank/DDBJ whole genome shotgun (WGS) entry which is preliminary data.</text>
</comment>
<dbReference type="SUPFAM" id="SSF47413">
    <property type="entry name" value="lambda repressor-like DNA-binding domains"/>
    <property type="match status" value="1"/>
</dbReference>
<dbReference type="GO" id="GO:0005829">
    <property type="term" value="C:cytosol"/>
    <property type="evidence" value="ECO:0007669"/>
    <property type="project" value="TreeGrafter"/>
</dbReference>
<proteinExistence type="predicted"/>
<dbReference type="EMBL" id="SSMQ01000007">
    <property type="protein sequence ID" value="TKD10205.1"/>
    <property type="molecule type" value="Genomic_DNA"/>
</dbReference>
<dbReference type="PANTHER" id="PTHR46797">
    <property type="entry name" value="HTH-TYPE TRANSCRIPTIONAL REGULATOR"/>
    <property type="match status" value="1"/>
</dbReference>
<dbReference type="PROSITE" id="PS50943">
    <property type="entry name" value="HTH_CROC1"/>
    <property type="match status" value="1"/>
</dbReference>
<evidence type="ECO:0000256" key="1">
    <source>
        <dbReference type="ARBA" id="ARBA00023125"/>
    </source>
</evidence>